<sequence length="400" mass="45187">MVHGPPSRIGSTSGEATNVHMEQVIKSAQEAAGALERELLQEFPSREAVDKYRGELVHLLCQRDKLKTLRHGTRSSVEWEQCANLIREQVGAADEWLRQKCQVSTAFPVCHSDSMSAVAGSFDGFSRATGDSESLLEAKPERKEAPENIAAVAAWENDEKEGHRRLDQITAAMESTDFTVALQRNRLILQIQRAEKTAESLRRWCDDSQLSRESRLSLRLPVARNEKELKHVCQVVKQGKALYNENPVEFIPGEGKPRLSIPMKMNETFSLPTGQPGETSIPRNASRIHSRRRETLARHLDGDERNLSNREGALAQLPCGKPWRGISMEMNEMFSVTPCSFQTEKDLKHSFHVVSRWKALYNETPVEFITGEGKPWRGISMEMNEMFSVTPSSFQTEKEL</sequence>
<gene>
    <name evidence="1" type="ORF">T01_6365</name>
</gene>
<organism evidence="1 2">
    <name type="scientific">Trichinella spiralis</name>
    <name type="common">Trichina worm</name>
    <dbReference type="NCBI Taxonomy" id="6334"/>
    <lineage>
        <taxon>Eukaryota</taxon>
        <taxon>Metazoa</taxon>
        <taxon>Ecdysozoa</taxon>
        <taxon>Nematoda</taxon>
        <taxon>Enoplea</taxon>
        <taxon>Dorylaimia</taxon>
        <taxon>Trichinellida</taxon>
        <taxon>Trichinellidae</taxon>
        <taxon>Trichinella</taxon>
    </lineage>
</organism>
<dbReference type="OrthoDB" id="5929877at2759"/>
<evidence type="ECO:0000313" key="1">
    <source>
        <dbReference type="EMBL" id="KRY38216.1"/>
    </source>
</evidence>
<reference evidence="1 2" key="1">
    <citation type="submission" date="2015-01" db="EMBL/GenBank/DDBJ databases">
        <title>Evolution of Trichinella species and genotypes.</title>
        <authorList>
            <person name="Korhonen P.K."/>
            <person name="Edoardo P."/>
            <person name="Giuseppe L.R."/>
            <person name="Gasser R.B."/>
        </authorList>
    </citation>
    <scope>NUCLEOTIDE SEQUENCE [LARGE SCALE GENOMIC DNA]</scope>
    <source>
        <strain evidence="1">ISS3</strain>
    </source>
</reference>
<keyword evidence="2" id="KW-1185">Reference proteome</keyword>
<accession>A0A0V1BN61</accession>
<dbReference type="EMBL" id="JYDH01000027">
    <property type="protein sequence ID" value="KRY38216.1"/>
    <property type="molecule type" value="Genomic_DNA"/>
</dbReference>
<proteinExistence type="predicted"/>
<dbReference type="Proteomes" id="UP000054776">
    <property type="component" value="Unassembled WGS sequence"/>
</dbReference>
<comment type="caution">
    <text evidence="1">The sequence shown here is derived from an EMBL/GenBank/DDBJ whole genome shotgun (WGS) entry which is preliminary data.</text>
</comment>
<dbReference type="AlphaFoldDB" id="A0A0V1BN61"/>
<evidence type="ECO:0000313" key="2">
    <source>
        <dbReference type="Proteomes" id="UP000054776"/>
    </source>
</evidence>
<name>A0A0V1BN61_TRISP</name>
<protein>
    <submittedName>
        <fullName evidence="1">Uncharacterized protein</fullName>
    </submittedName>
</protein>
<dbReference type="InParanoid" id="A0A0V1BN61"/>